<evidence type="ECO:0000313" key="3">
    <source>
        <dbReference type="Proteomes" id="UP001174997"/>
    </source>
</evidence>
<gene>
    <name evidence="2" type="ORF">QBC41DRAFT_329501</name>
</gene>
<sequence>MDVASPNHSEIDSRISSKEDEFAFLSIFDIVFLIDDSGSMDGSRWREAQTTIKSLIPICVEHDADGVDLHYLHKKNRKDESAGWREMTDASEIDRLFSAVKPAGGTPTGKRLNDILDPYVKLYEMADKAKRKEIKPLLLVVITDGEANDDVDEVIINIADRLNEVDAPRHQVGIQFFQVGDDEKATEHLKHLDEGLKCSRDIVDTCSFDQRCLDTGERTLTGYGVLKTLLGSVQSKYDKERLPVKMTSTKGSTSRNAAS</sequence>
<protein>
    <recommendedName>
        <fullName evidence="1">VWFA domain-containing protein</fullName>
    </recommendedName>
</protein>
<comment type="caution">
    <text evidence="2">The sequence shown here is derived from an EMBL/GenBank/DDBJ whole genome shotgun (WGS) entry which is preliminary data.</text>
</comment>
<name>A0AA40D745_9PEZI</name>
<dbReference type="InterPro" id="IPR002035">
    <property type="entry name" value="VWF_A"/>
</dbReference>
<feature type="domain" description="VWFA" evidence="1">
    <location>
        <begin position="29"/>
        <end position="229"/>
    </location>
</feature>
<dbReference type="PANTHER" id="PTHR34706:SF1">
    <property type="entry name" value="VWFA DOMAIN-CONTAINING PROTEIN"/>
    <property type="match status" value="1"/>
</dbReference>
<dbReference type="PROSITE" id="PS50234">
    <property type="entry name" value="VWFA"/>
    <property type="match status" value="1"/>
</dbReference>
<dbReference type="Pfam" id="PF00092">
    <property type="entry name" value="VWA"/>
    <property type="match status" value="1"/>
</dbReference>
<dbReference type="Proteomes" id="UP001174997">
    <property type="component" value="Unassembled WGS sequence"/>
</dbReference>
<dbReference type="AlphaFoldDB" id="A0AA40D745"/>
<organism evidence="2 3">
    <name type="scientific">Cercophora samala</name>
    <dbReference type="NCBI Taxonomy" id="330535"/>
    <lineage>
        <taxon>Eukaryota</taxon>
        <taxon>Fungi</taxon>
        <taxon>Dikarya</taxon>
        <taxon>Ascomycota</taxon>
        <taxon>Pezizomycotina</taxon>
        <taxon>Sordariomycetes</taxon>
        <taxon>Sordariomycetidae</taxon>
        <taxon>Sordariales</taxon>
        <taxon>Lasiosphaeriaceae</taxon>
        <taxon>Cercophora</taxon>
    </lineage>
</organism>
<evidence type="ECO:0000313" key="2">
    <source>
        <dbReference type="EMBL" id="KAK0662933.1"/>
    </source>
</evidence>
<accession>A0AA40D745</accession>
<proteinExistence type="predicted"/>
<dbReference type="Gene3D" id="3.40.50.410">
    <property type="entry name" value="von Willebrand factor, type A domain"/>
    <property type="match status" value="1"/>
</dbReference>
<dbReference type="PANTHER" id="PTHR34706">
    <property type="entry name" value="SLR1338 PROTEIN"/>
    <property type="match status" value="1"/>
</dbReference>
<reference evidence="2" key="1">
    <citation type="submission" date="2023-06" db="EMBL/GenBank/DDBJ databases">
        <title>Genome-scale phylogeny and comparative genomics of the fungal order Sordariales.</title>
        <authorList>
            <consortium name="Lawrence Berkeley National Laboratory"/>
            <person name="Hensen N."/>
            <person name="Bonometti L."/>
            <person name="Westerberg I."/>
            <person name="Brannstrom I.O."/>
            <person name="Guillou S."/>
            <person name="Cros-Aarteil S."/>
            <person name="Calhoun S."/>
            <person name="Haridas S."/>
            <person name="Kuo A."/>
            <person name="Mondo S."/>
            <person name="Pangilinan J."/>
            <person name="Riley R."/>
            <person name="Labutti K."/>
            <person name="Andreopoulos B."/>
            <person name="Lipzen A."/>
            <person name="Chen C."/>
            <person name="Yanf M."/>
            <person name="Daum C."/>
            <person name="Ng V."/>
            <person name="Clum A."/>
            <person name="Steindorff A."/>
            <person name="Ohm R."/>
            <person name="Martin F."/>
            <person name="Silar P."/>
            <person name="Natvig D."/>
            <person name="Lalanne C."/>
            <person name="Gautier V."/>
            <person name="Ament-Velasquez S.L."/>
            <person name="Kruys A."/>
            <person name="Hutchinson M.I."/>
            <person name="Powell A.J."/>
            <person name="Barry K."/>
            <person name="Miller A.N."/>
            <person name="Grigoriev I.V."/>
            <person name="Debuchy R."/>
            <person name="Gladieux P."/>
            <person name="Thoren M.H."/>
            <person name="Johannesson H."/>
        </authorList>
    </citation>
    <scope>NUCLEOTIDE SEQUENCE</scope>
    <source>
        <strain evidence="2">CBS 307.81</strain>
    </source>
</reference>
<keyword evidence="3" id="KW-1185">Reference proteome</keyword>
<dbReference type="SUPFAM" id="SSF53300">
    <property type="entry name" value="vWA-like"/>
    <property type="match status" value="1"/>
</dbReference>
<evidence type="ECO:0000259" key="1">
    <source>
        <dbReference type="PROSITE" id="PS50234"/>
    </source>
</evidence>
<dbReference type="InterPro" id="IPR036465">
    <property type="entry name" value="vWFA_dom_sf"/>
</dbReference>
<dbReference type="SMART" id="SM00327">
    <property type="entry name" value="VWA"/>
    <property type="match status" value="1"/>
</dbReference>
<dbReference type="EMBL" id="JAULSY010000136">
    <property type="protein sequence ID" value="KAK0662933.1"/>
    <property type="molecule type" value="Genomic_DNA"/>
</dbReference>